<accession>A0ABV1N3E9</accession>
<proteinExistence type="predicted"/>
<keyword evidence="1" id="KW-0472">Membrane</keyword>
<comment type="caution">
    <text evidence="2">The sequence shown here is derived from an EMBL/GenBank/DDBJ whole genome shotgun (WGS) entry which is preliminary data.</text>
</comment>
<feature type="transmembrane region" description="Helical" evidence="1">
    <location>
        <begin position="49"/>
        <end position="74"/>
    </location>
</feature>
<evidence type="ECO:0000313" key="2">
    <source>
        <dbReference type="EMBL" id="MEQ6888252.1"/>
    </source>
</evidence>
<dbReference type="EMBL" id="JBEGCI010000004">
    <property type="protein sequence ID" value="MEQ6888252.1"/>
    <property type="molecule type" value="Genomic_DNA"/>
</dbReference>
<dbReference type="PANTHER" id="PTHR37422:SF13">
    <property type="entry name" value="LIPOPOLYSACCHARIDE BIOSYNTHESIS PROTEIN PA4999-RELATED"/>
    <property type="match status" value="1"/>
</dbReference>
<dbReference type="PANTHER" id="PTHR37422">
    <property type="entry name" value="TEICHURONIC ACID BIOSYNTHESIS PROTEIN TUAE"/>
    <property type="match status" value="1"/>
</dbReference>
<evidence type="ECO:0000256" key="1">
    <source>
        <dbReference type="SAM" id="Phobius"/>
    </source>
</evidence>
<keyword evidence="1" id="KW-1133">Transmembrane helix</keyword>
<dbReference type="Proteomes" id="UP001472978">
    <property type="component" value="Unassembled WGS sequence"/>
</dbReference>
<keyword evidence="3" id="KW-1185">Reference proteome</keyword>
<feature type="transmembrane region" description="Helical" evidence="1">
    <location>
        <begin position="219"/>
        <end position="241"/>
    </location>
</feature>
<feature type="transmembrane region" description="Helical" evidence="1">
    <location>
        <begin position="153"/>
        <end position="171"/>
    </location>
</feature>
<protein>
    <recommendedName>
        <fullName evidence="4">O-antigen ligase domain-containing protein</fullName>
    </recommendedName>
</protein>
<feature type="transmembrane region" description="Helical" evidence="1">
    <location>
        <begin position="180"/>
        <end position="213"/>
    </location>
</feature>
<feature type="transmembrane region" description="Helical" evidence="1">
    <location>
        <begin position="320"/>
        <end position="345"/>
    </location>
</feature>
<dbReference type="InterPro" id="IPR051533">
    <property type="entry name" value="WaaL-like"/>
</dbReference>
<evidence type="ECO:0000313" key="3">
    <source>
        <dbReference type="Proteomes" id="UP001472978"/>
    </source>
</evidence>
<name>A0ABV1N3E9_9GAMM</name>
<sequence length="413" mass="46054">MINLAFFVFSFRVLTIGLPLGVVGYASIPIILFSSLMFFLHAAKDKIEFGLFALITSQYLLVAILVVSFMVSLLNGFPVSVSLENILKFLLFIAVVHLGYRCGGDVRAIKYFKIVFWILVAHVFCGVLFSILGYGVNVHGSSRAAGIAGGVQIYANIVMLLFVLSCSLIYFRSNLFSKRLLYLSVFLCILAFFYSSTLKNMLVGVFVLALISLLSVKRAIWFLAFCAFVFVITKFFLAGVVEDLTIFKRLQDIMDGGFDTSLSPGEELDSSLVWRIMHWKLLLSDWVENHFLFGAGLGQSVNLDGLKMPSGDGYEAHSDIVAFLVEFGVVLSPLFFLFVLIPFFVVLHCSIKEKNPIFSSVFMSSLSVLLSSFGGNVFYSLAALYFMWFFIGWVIGNMDKRRSDSKVKKGAMT</sequence>
<feature type="transmembrane region" description="Helical" evidence="1">
    <location>
        <begin position="379"/>
        <end position="396"/>
    </location>
</feature>
<evidence type="ECO:0008006" key="4">
    <source>
        <dbReference type="Google" id="ProtNLM"/>
    </source>
</evidence>
<gene>
    <name evidence="2" type="ORF">ABE957_06145</name>
</gene>
<feature type="transmembrane region" description="Helical" evidence="1">
    <location>
        <begin position="114"/>
        <end position="133"/>
    </location>
</feature>
<dbReference type="RefSeq" id="WP_349757797.1">
    <property type="nucleotide sequence ID" value="NZ_JBEGCI010000004.1"/>
</dbReference>
<reference evidence="2 3" key="1">
    <citation type="submission" date="2024-05" db="EMBL/GenBank/DDBJ databases">
        <title>Halomonas sp. CS7 16S ribosomal RNA gene Genome sequencing and assembly.</title>
        <authorList>
            <person name="Yook S."/>
        </authorList>
    </citation>
    <scope>NUCLEOTIDE SEQUENCE [LARGE SCALE GENOMIC DNA]</scope>
    <source>
        <strain evidence="2 3">CS7</strain>
    </source>
</reference>
<feature type="transmembrane region" description="Helical" evidence="1">
    <location>
        <begin position="86"/>
        <end position="102"/>
    </location>
</feature>
<organism evidence="2 3">
    <name type="scientific">Halomonas pelophila</name>
    <dbReference type="NCBI Taxonomy" id="3151122"/>
    <lineage>
        <taxon>Bacteria</taxon>
        <taxon>Pseudomonadati</taxon>
        <taxon>Pseudomonadota</taxon>
        <taxon>Gammaproteobacteria</taxon>
        <taxon>Oceanospirillales</taxon>
        <taxon>Halomonadaceae</taxon>
        <taxon>Halomonas</taxon>
    </lineage>
</organism>
<keyword evidence="1" id="KW-0812">Transmembrane</keyword>
<feature type="transmembrane region" description="Helical" evidence="1">
    <location>
        <begin position="25"/>
        <end position="42"/>
    </location>
</feature>